<evidence type="ECO:0000256" key="3">
    <source>
        <dbReference type="ARBA" id="ARBA00023163"/>
    </source>
</evidence>
<dbReference type="CDD" id="cd06170">
    <property type="entry name" value="LuxR_C_like"/>
    <property type="match status" value="1"/>
</dbReference>
<proteinExistence type="predicted"/>
<evidence type="ECO:0000313" key="5">
    <source>
        <dbReference type="EMBL" id="WPU93206.1"/>
    </source>
</evidence>
<keyword evidence="1" id="KW-0805">Transcription regulation</keyword>
<keyword evidence="2" id="KW-0238">DNA-binding</keyword>
<dbReference type="PANTHER" id="PTHR44688">
    <property type="entry name" value="DNA-BINDING TRANSCRIPTIONAL ACTIVATOR DEVR_DOSR"/>
    <property type="match status" value="1"/>
</dbReference>
<name>A0ABZ0TJ48_9SPHI</name>
<dbReference type="RefSeq" id="WP_321562356.1">
    <property type="nucleotide sequence ID" value="NZ_CP139558.1"/>
</dbReference>
<dbReference type="InterPro" id="IPR000792">
    <property type="entry name" value="Tscrpt_reg_LuxR_C"/>
</dbReference>
<dbReference type="InterPro" id="IPR016032">
    <property type="entry name" value="Sig_transdc_resp-reg_C-effctor"/>
</dbReference>
<dbReference type="Pfam" id="PF00196">
    <property type="entry name" value="GerE"/>
    <property type="match status" value="1"/>
</dbReference>
<evidence type="ECO:0000256" key="2">
    <source>
        <dbReference type="ARBA" id="ARBA00023125"/>
    </source>
</evidence>
<protein>
    <submittedName>
        <fullName evidence="5">LuxR C-terminal-related transcriptional regulator</fullName>
    </submittedName>
</protein>
<accession>A0ABZ0TJ48</accession>
<dbReference type="PRINTS" id="PR00038">
    <property type="entry name" value="HTHLUXR"/>
</dbReference>
<keyword evidence="3" id="KW-0804">Transcription</keyword>
<dbReference type="InterPro" id="IPR036388">
    <property type="entry name" value="WH-like_DNA-bd_sf"/>
</dbReference>
<reference evidence="5 6" key="1">
    <citation type="submission" date="2023-11" db="EMBL/GenBank/DDBJ databases">
        <title>Analysis of the Genomes of Mucilaginibacter gossypii cycad 4 and M. sabulilitoris SNA2: microbes with the potential for plant growth promotion.</title>
        <authorList>
            <person name="Hirsch A.M."/>
            <person name="Humm E."/>
            <person name="Rubbi M."/>
            <person name="Del Vecchio G."/>
            <person name="Ha S.M."/>
            <person name="Pellegrini M."/>
            <person name="Gunsalus R.P."/>
        </authorList>
    </citation>
    <scope>NUCLEOTIDE SEQUENCE [LARGE SCALE GENOMIC DNA]</scope>
    <source>
        <strain evidence="5 6">SNA2</strain>
    </source>
</reference>
<evidence type="ECO:0000259" key="4">
    <source>
        <dbReference type="PROSITE" id="PS50043"/>
    </source>
</evidence>
<evidence type="ECO:0000313" key="6">
    <source>
        <dbReference type="Proteomes" id="UP001324380"/>
    </source>
</evidence>
<dbReference type="EMBL" id="CP139558">
    <property type="protein sequence ID" value="WPU93206.1"/>
    <property type="molecule type" value="Genomic_DNA"/>
</dbReference>
<organism evidence="5 6">
    <name type="scientific">Mucilaginibacter sabulilitoris</name>
    <dbReference type="NCBI Taxonomy" id="1173583"/>
    <lineage>
        <taxon>Bacteria</taxon>
        <taxon>Pseudomonadati</taxon>
        <taxon>Bacteroidota</taxon>
        <taxon>Sphingobacteriia</taxon>
        <taxon>Sphingobacteriales</taxon>
        <taxon>Sphingobacteriaceae</taxon>
        <taxon>Mucilaginibacter</taxon>
    </lineage>
</organism>
<dbReference type="SMART" id="SM00421">
    <property type="entry name" value="HTH_LUXR"/>
    <property type="match status" value="1"/>
</dbReference>
<dbReference type="Proteomes" id="UP001324380">
    <property type="component" value="Chromosome"/>
</dbReference>
<evidence type="ECO:0000256" key="1">
    <source>
        <dbReference type="ARBA" id="ARBA00023015"/>
    </source>
</evidence>
<dbReference type="Gene3D" id="1.10.10.10">
    <property type="entry name" value="Winged helix-like DNA-binding domain superfamily/Winged helix DNA-binding domain"/>
    <property type="match status" value="1"/>
</dbReference>
<dbReference type="PANTHER" id="PTHR44688:SF16">
    <property type="entry name" value="DNA-BINDING TRANSCRIPTIONAL ACTIVATOR DEVR_DOSR"/>
    <property type="match status" value="1"/>
</dbReference>
<gene>
    <name evidence="5" type="ORF">SNE25_28200</name>
</gene>
<keyword evidence="6" id="KW-1185">Reference proteome</keyword>
<dbReference type="SUPFAM" id="SSF46894">
    <property type="entry name" value="C-terminal effector domain of the bipartite response regulators"/>
    <property type="match status" value="1"/>
</dbReference>
<dbReference type="Gene3D" id="3.30.450.20">
    <property type="entry name" value="PAS domain"/>
    <property type="match status" value="1"/>
</dbReference>
<sequence length="258" mass="29697">MHSPLTVVKKANFISFIGGDFPRAQDIHEEIMHTLINLHKIFPQWVICTCRSQHPGFFYLSDNYYKLLGLDSGIVSDPQLINKYLESLHPADLEHVTKCYQLMGNVLSKESASDHHKFRIIFNYRIRNAGGKYLNLHDERAALLLKGDANLYYRLLRAISEESVFSGVKMVIYKGDDDEKILEYNANSLVGSQLSKRESELLPLMRQGLLTKEIAVQLCISPNTVRNMRQKLFEKFQVNNAIELLNKVEVIPMKEKEL</sequence>
<feature type="domain" description="HTH luxR-type" evidence="4">
    <location>
        <begin position="185"/>
        <end position="252"/>
    </location>
</feature>
<dbReference type="PROSITE" id="PS50043">
    <property type="entry name" value="HTH_LUXR_2"/>
    <property type="match status" value="1"/>
</dbReference>